<proteinExistence type="predicted"/>
<evidence type="ECO:0000313" key="1">
    <source>
        <dbReference type="EMBL" id="SVA87038.1"/>
    </source>
</evidence>
<accession>A0A381ZCL8</accession>
<organism evidence="1">
    <name type="scientific">marine metagenome</name>
    <dbReference type="NCBI Taxonomy" id="408172"/>
    <lineage>
        <taxon>unclassified sequences</taxon>
        <taxon>metagenomes</taxon>
        <taxon>ecological metagenomes</taxon>
    </lineage>
</organism>
<protein>
    <submittedName>
        <fullName evidence="1">Uncharacterized protein</fullName>
    </submittedName>
</protein>
<dbReference type="AlphaFoldDB" id="A0A381ZCL8"/>
<dbReference type="EMBL" id="UINC01020817">
    <property type="protein sequence ID" value="SVA87038.1"/>
    <property type="molecule type" value="Genomic_DNA"/>
</dbReference>
<sequence>MKMHHLEEAQVKEVMEKVQAAVKEEELAPDKIEEIFKLSKVEPEGFLNCKSNEMQANQVNFEIDESKGVRFFDPFNFYTQGIYKDMDGWSVWTIDNLKEPWSDE</sequence>
<gene>
    <name evidence="1" type="ORF">METZ01_LOCUS139892</name>
</gene>
<reference evidence="1" key="1">
    <citation type="submission" date="2018-05" db="EMBL/GenBank/DDBJ databases">
        <authorList>
            <person name="Lanie J.A."/>
            <person name="Ng W.-L."/>
            <person name="Kazmierczak K.M."/>
            <person name="Andrzejewski T.M."/>
            <person name="Davidsen T.M."/>
            <person name="Wayne K.J."/>
            <person name="Tettelin H."/>
            <person name="Glass J.I."/>
            <person name="Rusch D."/>
            <person name="Podicherti R."/>
            <person name="Tsui H.-C.T."/>
            <person name="Winkler M.E."/>
        </authorList>
    </citation>
    <scope>NUCLEOTIDE SEQUENCE</scope>
</reference>
<name>A0A381ZCL8_9ZZZZ</name>